<dbReference type="RefSeq" id="XP_025494215.1">
    <property type="nucleotide sequence ID" value="XM_025632222.1"/>
</dbReference>
<sequence length="167" mass="18130">MYCRFSISICITPAPAVTGLSAATTLTTPTDYSTYTNFICFSCFFVNCPLYFLALAGAHAGRNSLEATANTHLVVLQPLHLGVVVFFRLDGKCSGLIHIQGDQTQCTPTPTATGHLLSIFSPSSFTVSTDSTSFCLEEWGRRDELVLPLHVLLLSLSFSVCIREILS</sequence>
<dbReference type="VEuPathDB" id="FungiDB:BO82DRAFT_30558"/>
<accession>A0A319CEB6</accession>
<protein>
    <submittedName>
        <fullName evidence="2">Uncharacterized protein</fullName>
    </submittedName>
</protein>
<keyword evidence="3" id="KW-1185">Reference proteome</keyword>
<name>A0A319CEB6_9EURO</name>
<keyword evidence="1" id="KW-0472">Membrane</keyword>
<feature type="transmembrane region" description="Helical" evidence="1">
    <location>
        <begin position="32"/>
        <end position="54"/>
    </location>
</feature>
<dbReference type="Proteomes" id="UP000248340">
    <property type="component" value="Unassembled WGS sequence"/>
</dbReference>
<reference evidence="2 3" key="1">
    <citation type="submission" date="2016-12" db="EMBL/GenBank/DDBJ databases">
        <title>The genomes of Aspergillus section Nigri reveals drivers in fungal speciation.</title>
        <authorList>
            <consortium name="DOE Joint Genome Institute"/>
            <person name="Vesth T.C."/>
            <person name="Nybo J."/>
            <person name="Theobald S."/>
            <person name="Brandl J."/>
            <person name="Frisvad J.C."/>
            <person name="Nielsen K.F."/>
            <person name="Lyhne E.K."/>
            <person name="Kogle M.E."/>
            <person name="Kuo A."/>
            <person name="Riley R."/>
            <person name="Clum A."/>
            <person name="Nolan M."/>
            <person name="Lipzen A."/>
            <person name="Salamov A."/>
            <person name="Henrissat B."/>
            <person name="Wiebenga A."/>
            <person name="De Vries R.P."/>
            <person name="Grigoriev I.V."/>
            <person name="Mortensen U.H."/>
            <person name="Andersen M.R."/>
            <person name="Baker S.E."/>
        </authorList>
    </citation>
    <scope>NUCLEOTIDE SEQUENCE [LARGE SCALE GENOMIC DNA]</scope>
    <source>
        <strain evidence="2 3">CBS 121591</strain>
    </source>
</reference>
<proteinExistence type="predicted"/>
<dbReference type="GeneID" id="37134963"/>
<gene>
    <name evidence="2" type="ORF">BO82DRAFT_30558</name>
</gene>
<dbReference type="OrthoDB" id="10612425at2759"/>
<evidence type="ECO:0000256" key="1">
    <source>
        <dbReference type="SAM" id="Phobius"/>
    </source>
</evidence>
<organism evidence="2 3">
    <name type="scientific">Aspergillus uvarum CBS 121591</name>
    <dbReference type="NCBI Taxonomy" id="1448315"/>
    <lineage>
        <taxon>Eukaryota</taxon>
        <taxon>Fungi</taxon>
        <taxon>Dikarya</taxon>
        <taxon>Ascomycota</taxon>
        <taxon>Pezizomycotina</taxon>
        <taxon>Eurotiomycetes</taxon>
        <taxon>Eurotiomycetidae</taxon>
        <taxon>Eurotiales</taxon>
        <taxon>Aspergillaceae</taxon>
        <taxon>Aspergillus</taxon>
        <taxon>Aspergillus subgen. Circumdati</taxon>
    </lineage>
</organism>
<evidence type="ECO:0000313" key="2">
    <source>
        <dbReference type="EMBL" id="PYH84015.1"/>
    </source>
</evidence>
<dbReference type="AlphaFoldDB" id="A0A319CEB6"/>
<evidence type="ECO:0000313" key="3">
    <source>
        <dbReference type="Proteomes" id="UP000248340"/>
    </source>
</evidence>
<keyword evidence="1" id="KW-1133">Transmembrane helix</keyword>
<dbReference type="EMBL" id="KZ821686">
    <property type="protein sequence ID" value="PYH84015.1"/>
    <property type="molecule type" value="Genomic_DNA"/>
</dbReference>
<keyword evidence="1" id="KW-0812">Transmembrane</keyword>